<keyword evidence="1" id="KW-0963">Cytoplasm</keyword>
<dbReference type="HAMAP" id="MF_01663">
    <property type="entry name" value="L_rham_rotase"/>
    <property type="match status" value="1"/>
</dbReference>
<dbReference type="GO" id="GO:0019301">
    <property type="term" value="P:rhamnose catabolic process"/>
    <property type="evidence" value="ECO:0007669"/>
    <property type="project" value="UniProtKB-UniRule"/>
</dbReference>
<evidence type="ECO:0000313" key="7">
    <source>
        <dbReference type="Proteomes" id="UP000032361"/>
    </source>
</evidence>
<keyword evidence="7" id="KW-1185">Reference proteome</keyword>
<keyword evidence="3" id="KW-0119">Carbohydrate metabolism</keyword>
<dbReference type="GO" id="GO:0062192">
    <property type="term" value="F:L-rhamnose mutarotase activity"/>
    <property type="evidence" value="ECO:0007669"/>
    <property type="project" value="UniProtKB-UniRule"/>
</dbReference>
<evidence type="ECO:0000256" key="2">
    <source>
        <dbReference type="ARBA" id="ARBA00023235"/>
    </source>
</evidence>
<protein>
    <recommendedName>
        <fullName evidence="5">L-rhamnose mutarotase</fullName>
        <ecNumber evidence="5">5.1.3.32</ecNumber>
    </recommendedName>
</protein>
<dbReference type="InterPro" id="IPR008000">
    <property type="entry name" value="Rham/fucose_mutarotase"/>
</dbReference>
<dbReference type="PANTHER" id="PTHR34389">
    <property type="entry name" value="L-RHAMNOSE MUTAROTASE"/>
    <property type="match status" value="1"/>
</dbReference>
<sequence>MSNTIRNAFKMKLKPGFEAEYKKRHDEIWPELSELLSETGIQDYSIFLDEETLILFAVQKISADFDVNYLPNHPIVKKWWAYMADIMDTNPDNSPVEKPLKEVFHLD</sequence>
<dbReference type="EC" id="5.1.3.32" evidence="5"/>
<dbReference type="Proteomes" id="UP000032361">
    <property type="component" value="Unassembled WGS sequence"/>
</dbReference>
<dbReference type="AlphaFoldDB" id="A0A0D7WAK1"/>
<accession>A0A0D7WAK1</accession>
<dbReference type="STRING" id="1382798.PK35_03130"/>
<dbReference type="InterPro" id="IPR013448">
    <property type="entry name" value="L-rhamnose_mutarotase"/>
</dbReference>
<organism evidence="6 7">
    <name type="scientific">Neotamlana nanhaiensis</name>
    <dbReference type="NCBI Taxonomy" id="1382798"/>
    <lineage>
        <taxon>Bacteria</taxon>
        <taxon>Pseudomonadati</taxon>
        <taxon>Bacteroidota</taxon>
        <taxon>Flavobacteriia</taxon>
        <taxon>Flavobacteriales</taxon>
        <taxon>Flavobacteriaceae</taxon>
        <taxon>Neotamlana</taxon>
    </lineage>
</organism>
<evidence type="ECO:0000256" key="3">
    <source>
        <dbReference type="ARBA" id="ARBA00023277"/>
    </source>
</evidence>
<dbReference type="InterPro" id="IPR011008">
    <property type="entry name" value="Dimeric_a/b-barrel"/>
</dbReference>
<keyword evidence="4" id="KW-0684">Rhamnose metabolism</keyword>
<reference evidence="6 7" key="1">
    <citation type="journal article" date="2015" name="Antonie Van Leeuwenhoek">
        <title>Tamlana nanhaiensis sp. nov., isolated from surface seawater collected from the South China Sea.</title>
        <authorList>
            <person name="Liu X."/>
            <person name="Lai Q."/>
            <person name="Du Y."/>
            <person name="Li G."/>
            <person name="Sun F."/>
            <person name="Shao Z."/>
        </authorList>
    </citation>
    <scope>NUCLEOTIDE SEQUENCE [LARGE SCALE GENOMIC DNA]</scope>
    <source>
        <strain evidence="6 7">FHC16</strain>
    </source>
</reference>
<comment type="caution">
    <text evidence="6">The sequence shown here is derived from an EMBL/GenBank/DDBJ whole genome shotgun (WGS) entry which is preliminary data.</text>
</comment>
<proteinExistence type="inferred from homology"/>
<dbReference type="OrthoDB" id="9799608at2"/>
<dbReference type="PATRIC" id="fig|1382798.3.peg.637"/>
<evidence type="ECO:0000313" key="6">
    <source>
        <dbReference type="EMBL" id="KJD34752.1"/>
    </source>
</evidence>
<keyword evidence="2" id="KW-0413">Isomerase</keyword>
<dbReference type="PANTHER" id="PTHR34389:SF2">
    <property type="entry name" value="L-RHAMNOSE MUTAROTASE"/>
    <property type="match status" value="1"/>
</dbReference>
<gene>
    <name evidence="6" type="ORF">PK35_03130</name>
</gene>
<dbReference type="SUPFAM" id="SSF54909">
    <property type="entry name" value="Dimeric alpha+beta barrel"/>
    <property type="match status" value="1"/>
</dbReference>
<evidence type="ECO:0000256" key="4">
    <source>
        <dbReference type="ARBA" id="ARBA00023308"/>
    </source>
</evidence>
<dbReference type="NCBIfam" id="TIGR02625">
    <property type="entry name" value="YiiL_rotase"/>
    <property type="match status" value="1"/>
</dbReference>
<evidence type="ECO:0000256" key="1">
    <source>
        <dbReference type="ARBA" id="ARBA00022490"/>
    </source>
</evidence>
<name>A0A0D7WAK1_9FLAO</name>
<dbReference type="GO" id="GO:0005737">
    <property type="term" value="C:cytoplasm"/>
    <property type="evidence" value="ECO:0007669"/>
    <property type="project" value="InterPro"/>
</dbReference>
<evidence type="ECO:0000256" key="5">
    <source>
        <dbReference type="NCBIfam" id="TIGR02625"/>
    </source>
</evidence>
<dbReference type="EMBL" id="JTDV01000001">
    <property type="protein sequence ID" value="KJD34752.1"/>
    <property type="molecule type" value="Genomic_DNA"/>
</dbReference>
<dbReference type="RefSeq" id="WP_044625139.1">
    <property type="nucleotide sequence ID" value="NZ_JTDV01000001.1"/>
</dbReference>
<dbReference type="Gene3D" id="3.30.70.100">
    <property type="match status" value="1"/>
</dbReference>
<dbReference type="Pfam" id="PF05336">
    <property type="entry name" value="rhaM"/>
    <property type="match status" value="1"/>
</dbReference>